<accession>A0A1N7JA73</accession>
<keyword evidence="6" id="KW-1185">Reference proteome</keyword>
<evidence type="ECO:0000313" key="6">
    <source>
        <dbReference type="Proteomes" id="UP000279541"/>
    </source>
</evidence>
<dbReference type="RefSeq" id="WP_084180303.1">
    <property type="nucleotide sequence ID" value="NZ_CAMIMN010000058.1"/>
</dbReference>
<dbReference type="EMBL" id="CP033926">
    <property type="protein sequence ID" value="AZA99339.1"/>
    <property type="molecule type" value="Genomic_DNA"/>
</dbReference>
<evidence type="ECO:0000313" key="5">
    <source>
        <dbReference type="Proteomes" id="UP000186106"/>
    </source>
</evidence>
<dbReference type="KEGG" id="cjt:EG359_06870"/>
<dbReference type="GO" id="GO:0016757">
    <property type="term" value="F:glycosyltransferase activity"/>
    <property type="evidence" value="ECO:0007669"/>
    <property type="project" value="InterPro"/>
</dbReference>
<evidence type="ECO:0000313" key="2">
    <source>
        <dbReference type="EMBL" id="AZA99339.1"/>
    </source>
</evidence>
<dbReference type="CDD" id="cd03801">
    <property type="entry name" value="GT4_PimA-like"/>
    <property type="match status" value="1"/>
</dbReference>
<sequence>MTTNQTVLATCYAVNPYKGSEDAMGWNFVYQIARFRKVIAITRENNRAHIEKYMAENPDTVYQNMHFLYFDLPYWMRFWKKGNRGAMLYYYLWQKGIISFIKKQKLDFDIVHNVNFHNDWTPSFLWKLNKPMVWGPIGHHPLIPKQYLQDYSKKYFIKDRLTWMVKNFFWNFSPSLSNTIKHSSHIWCMNTGVPEKLSLSEHQYSLYPSVASEDFFQSNEMAVKSDFMVISVGRFVPLKGFDLTIRSFAGFINSLPEKDRAQCRLVLVGTGEQKEFYLRLITENRMNDYIEIIEWIDRRDLMKMYRKASVFLFPSHEGAGMVVPEALSFGLPVVCLQNEGPGEFVNDQCGITIPQQEYSKSIESLSRALVRLFLDKNLLKEMSTGARKHYIEKFSWEKRGEHLNNIYNQLR</sequence>
<organism evidence="4 5">
    <name type="scientific">Chryseobacterium joostei</name>
    <dbReference type="NCBI Taxonomy" id="112234"/>
    <lineage>
        <taxon>Bacteria</taxon>
        <taxon>Pseudomonadati</taxon>
        <taxon>Bacteroidota</taxon>
        <taxon>Flavobacteriia</taxon>
        <taxon>Flavobacteriales</taxon>
        <taxon>Weeksellaceae</taxon>
        <taxon>Chryseobacterium group</taxon>
        <taxon>Chryseobacterium</taxon>
    </lineage>
</organism>
<feature type="domain" description="Glycosyl transferase family 1" evidence="1">
    <location>
        <begin position="223"/>
        <end position="388"/>
    </location>
</feature>
<dbReference type="Gene3D" id="3.40.50.2000">
    <property type="entry name" value="Glycogen Phosphorylase B"/>
    <property type="match status" value="1"/>
</dbReference>
<evidence type="ECO:0000313" key="4">
    <source>
        <dbReference type="EMBL" id="SIS46200.1"/>
    </source>
</evidence>
<name>A0A1N7JA73_9FLAO</name>
<evidence type="ECO:0000313" key="3">
    <source>
        <dbReference type="EMBL" id="SIS30556.1"/>
    </source>
</evidence>
<dbReference type="Proteomes" id="UP000279541">
    <property type="component" value="Chromosome"/>
</dbReference>
<gene>
    <name evidence="2" type="ORF">EG359_06870</name>
    <name evidence="3" type="ORF">SAMN05421768_10217</name>
    <name evidence="4" type="ORF">SAMN05421768_10816</name>
</gene>
<reference evidence="2 6" key="2">
    <citation type="submission" date="2018-11" db="EMBL/GenBank/DDBJ databases">
        <title>Proposal to divide the Flavobacteriaceae and reorganize its genera based on Amino Acid Identity values calculated from whole genome sequences.</title>
        <authorList>
            <person name="Nicholson A.C."/>
            <person name="Gulvik C.A."/>
            <person name="Whitney A.M."/>
            <person name="Humrighouse B.W."/>
            <person name="Bell M."/>
            <person name="Holmes B."/>
            <person name="Steigerwalt A.G."/>
            <person name="Villarma A."/>
            <person name="Sheth M."/>
            <person name="Batra D."/>
            <person name="Pryor J."/>
            <person name="Bernardet J.-F."/>
            <person name="Hugo C."/>
            <person name="Kampfer P."/>
            <person name="Newman J."/>
            <person name="McQuiston J.R."/>
        </authorList>
    </citation>
    <scope>NUCLEOTIDE SEQUENCE [LARGE SCALE GENOMIC DNA]</scope>
    <source>
        <strain evidence="2 6">DSM 16927</strain>
    </source>
</reference>
<protein>
    <submittedName>
        <fullName evidence="2 4">Glycosyltransferase</fullName>
    </submittedName>
</protein>
<dbReference type="PANTHER" id="PTHR45947:SF3">
    <property type="entry name" value="SULFOQUINOVOSYL TRANSFERASE SQD2"/>
    <property type="match status" value="1"/>
</dbReference>
<proteinExistence type="predicted"/>
<dbReference type="SUPFAM" id="SSF53756">
    <property type="entry name" value="UDP-Glycosyltransferase/glycogen phosphorylase"/>
    <property type="match status" value="1"/>
</dbReference>
<reference evidence="4 5" key="1">
    <citation type="submission" date="2017-01" db="EMBL/GenBank/DDBJ databases">
        <authorList>
            <person name="Mah S.A."/>
            <person name="Swanson W.J."/>
            <person name="Moy G.W."/>
            <person name="Vacquier V.D."/>
        </authorList>
    </citation>
    <scope>NUCLEOTIDE SEQUENCE [LARGE SCALE GENOMIC DNA]</scope>
    <source>
        <strain evidence="4 5">DSM 16927</strain>
    </source>
</reference>
<dbReference type="Proteomes" id="UP000186106">
    <property type="component" value="Unassembled WGS sequence"/>
</dbReference>
<evidence type="ECO:0000259" key="1">
    <source>
        <dbReference type="Pfam" id="PF00534"/>
    </source>
</evidence>
<dbReference type="PANTHER" id="PTHR45947">
    <property type="entry name" value="SULFOQUINOVOSYL TRANSFERASE SQD2"/>
    <property type="match status" value="1"/>
</dbReference>
<dbReference type="EMBL" id="FTNZ01000008">
    <property type="protein sequence ID" value="SIS46200.1"/>
    <property type="molecule type" value="Genomic_DNA"/>
</dbReference>
<dbReference type="AlphaFoldDB" id="A0A1N7JA73"/>
<dbReference type="OrthoDB" id="596635at2"/>
<dbReference type="Pfam" id="PF00534">
    <property type="entry name" value="Glycos_transf_1"/>
    <property type="match status" value="1"/>
</dbReference>
<dbReference type="EMBL" id="FTNZ01000002">
    <property type="protein sequence ID" value="SIS30556.1"/>
    <property type="molecule type" value="Genomic_DNA"/>
</dbReference>
<keyword evidence="4" id="KW-0808">Transferase</keyword>
<dbReference type="InterPro" id="IPR050194">
    <property type="entry name" value="Glycosyltransferase_grp1"/>
</dbReference>
<dbReference type="STRING" id="112234.SAMN05421768_10217"/>
<dbReference type="InterPro" id="IPR001296">
    <property type="entry name" value="Glyco_trans_1"/>
</dbReference>